<feature type="transmembrane region" description="Helical" evidence="7">
    <location>
        <begin position="371"/>
        <end position="390"/>
    </location>
</feature>
<dbReference type="InterPro" id="IPR025857">
    <property type="entry name" value="MacB_PCD"/>
</dbReference>
<dbReference type="Pfam" id="PF12704">
    <property type="entry name" value="MacB_PCD"/>
    <property type="match status" value="1"/>
</dbReference>
<dbReference type="PANTHER" id="PTHR30572">
    <property type="entry name" value="MEMBRANE COMPONENT OF TRANSPORTER-RELATED"/>
    <property type="match status" value="1"/>
</dbReference>
<evidence type="ECO:0000256" key="2">
    <source>
        <dbReference type="ARBA" id="ARBA00022475"/>
    </source>
</evidence>
<organism evidence="10 11">
    <name type="scientific">Helicobacter cinaedi</name>
    <dbReference type="NCBI Taxonomy" id="213"/>
    <lineage>
        <taxon>Bacteria</taxon>
        <taxon>Pseudomonadati</taxon>
        <taxon>Campylobacterota</taxon>
        <taxon>Epsilonproteobacteria</taxon>
        <taxon>Campylobacterales</taxon>
        <taxon>Helicobacteraceae</taxon>
        <taxon>Helicobacter</taxon>
    </lineage>
</organism>
<evidence type="ECO:0000256" key="7">
    <source>
        <dbReference type="SAM" id="Phobius"/>
    </source>
</evidence>
<dbReference type="EMBL" id="UGHZ01000001">
    <property type="protein sequence ID" value="STP09503.1"/>
    <property type="molecule type" value="Genomic_DNA"/>
</dbReference>
<evidence type="ECO:0000259" key="8">
    <source>
        <dbReference type="Pfam" id="PF02687"/>
    </source>
</evidence>
<evidence type="ECO:0000256" key="1">
    <source>
        <dbReference type="ARBA" id="ARBA00004651"/>
    </source>
</evidence>
<sequence>MILNAFMLAFRQIRRNFLRAFLTMLGVIIGVGAVVVMISIGNGTTKMITDRISSLGSNLLLVFPARAMNPSGANLRRNFSLQEAQKLQALTQDYIQAVAPISQSSVVLQFQSQNTTTQAQGVTEGFFEVTQWDSSEGRGFEENEYRVGSNVCLIGESVRKNLFKNSNPLGQKIRLNNIVCECIGVLESKGQGGMGNDQDDVILLPMKAFLRSVSGNNSLFFVNRLMLRAKDNVDSSEMLPALSKALREVRNVRVGERDSFEIMDTKQIEQTLTSTTKRLTGLLGMIAGVSLIVGGIGIMNIMLVSVTERTKEIGTRMAIGALQSEVLMQFLIESITLSSFGGLIGIIWAFFASLGLSYYMEIPFIFDVPTAIVAFLFSAFIGILFGYLPARRASKLNPIDALRHE</sequence>
<dbReference type="InterPro" id="IPR050250">
    <property type="entry name" value="Macrolide_Exporter_MacB"/>
</dbReference>
<feature type="domain" description="ABC3 transporter permease C-terminal" evidence="8">
    <location>
        <begin position="285"/>
        <end position="398"/>
    </location>
</feature>
<dbReference type="PANTHER" id="PTHR30572:SF4">
    <property type="entry name" value="ABC TRANSPORTER PERMEASE YTRF"/>
    <property type="match status" value="1"/>
</dbReference>
<evidence type="ECO:0000313" key="11">
    <source>
        <dbReference type="Proteomes" id="UP000255335"/>
    </source>
</evidence>
<keyword evidence="4 7" id="KW-1133">Transmembrane helix</keyword>
<proteinExistence type="inferred from homology"/>
<protein>
    <submittedName>
        <fullName evidence="10">ABC transporter permease protein</fullName>
        <ecNumber evidence="10">3.6.3.-</ecNumber>
    </submittedName>
</protein>
<feature type="transmembrane region" description="Helical" evidence="7">
    <location>
        <begin position="282"/>
        <end position="306"/>
    </location>
</feature>
<evidence type="ECO:0000256" key="5">
    <source>
        <dbReference type="ARBA" id="ARBA00023136"/>
    </source>
</evidence>
<dbReference type="RefSeq" id="WP_115026190.1">
    <property type="nucleotide sequence ID" value="NZ_UGHZ01000001.1"/>
</dbReference>
<dbReference type="GO" id="GO:0005886">
    <property type="term" value="C:plasma membrane"/>
    <property type="evidence" value="ECO:0007669"/>
    <property type="project" value="UniProtKB-SubCell"/>
</dbReference>
<dbReference type="Pfam" id="PF02687">
    <property type="entry name" value="FtsX"/>
    <property type="match status" value="1"/>
</dbReference>
<accession>A0A377JPI9</accession>
<dbReference type="GO" id="GO:0016787">
    <property type="term" value="F:hydrolase activity"/>
    <property type="evidence" value="ECO:0007669"/>
    <property type="project" value="UniProtKB-KW"/>
</dbReference>
<comment type="similarity">
    <text evidence="6">Belongs to the ABC-4 integral membrane protein family.</text>
</comment>
<keyword evidence="5 7" id="KW-0472">Membrane</keyword>
<name>A0A377JPI9_9HELI</name>
<reference evidence="10 11" key="1">
    <citation type="submission" date="2018-06" db="EMBL/GenBank/DDBJ databases">
        <authorList>
            <consortium name="Pathogen Informatics"/>
            <person name="Doyle S."/>
        </authorList>
    </citation>
    <scope>NUCLEOTIDE SEQUENCE [LARGE SCALE GENOMIC DNA]</scope>
    <source>
        <strain evidence="10 11">NCTC12221</strain>
    </source>
</reference>
<dbReference type="InterPro" id="IPR003838">
    <property type="entry name" value="ABC3_permease_C"/>
</dbReference>
<evidence type="ECO:0000313" key="10">
    <source>
        <dbReference type="EMBL" id="STP09503.1"/>
    </source>
</evidence>
<evidence type="ECO:0000259" key="9">
    <source>
        <dbReference type="Pfam" id="PF12704"/>
    </source>
</evidence>
<feature type="domain" description="MacB-like periplasmic core" evidence="9">
    <location>
        <begin position="21"/>
        <end position="239"/>
    </location>
</feature>
<gene>
    <name evidence="10" type="primary">macB_1</name>
    <name evidence="10" type="ORF">NCTC12221_00948</name>
</gene>
<dbReference type="GO" id="GO:0022857">
    <property type="term" value="F:transmembrane transporter activity"/>
    <property type="evidence" value="ECO:0007669"/>
    <property type="project" value="TreeGrafter"/>
</dbReference>
<dbReference type="EC" id="3.6.3.-" evidence="10"/>
<feature type="transmembrane region" description="Helical" evidence="7">
    <location>
        <begin position="21"/>
        <end position="41"/>
    </location>
</feature>
<comment type="subcellular location">
    <subcellularLocation>
        <location evidence="1">Cell membrane</location>
        <topology evidence="1">Multi-pass membrane protein</topology>
    </subcellularLocation>
</comment>
<dbReference type="AlphaFoldDB" id="A0A377JPI9"/>
<evidence type="ECO:0000256" key="3">
    <source>
        <dbReference type="ARBA" id="ARBA00022692"/>
    </source>
</evidence>
<dbReference type="Proteomes" id="UP000255335">
    <property type="component" value="Unassembled WGS sequence"/>
</dbReference>
<evidence type="ECO:0000256" key="4">
    <source>
        <dbReference type="ARBA" id="ARBA00022989"/>
    </source>
</evidence>
<feature type="transmembrane region" description="Helical" evidence="7">
    <location>
        <begin position="326"/>
        <end position="351"/>
    </location>
</feature>
<keyword evidence="3 7" id="KW-0812">Transmembrane</keyword>
<keyword evidence="10" id="KW-0378">Hydrolase</keyword>
<keyword evidence="2" id="KW-1003">Cell membrane</keyword>
<evidence type="ECO:0000256" key="6">
    <source>
        <dbReference type="ARBA" id="ARBA00038076"/>
    </source>
</evidence>